<reference evidence="2 3" key="1">
    <citation type="submission" date="2016-07" db="EMBL/GenBank/DDBJ databases">
        <title>Draft genome of the white-rot fungus Obba rivulosa 3A-2.</title>
        <authorList>
            <consortium name="DOE Joint Genome Institute"/>
            <person name="Miettinen O."/>
            <person name="Riley R."/>
            <person name="Acob R."/>
            <person name="Barry K."/>
            <person name="Cullen D."/>
            <person name="De Vries R."/>
            <person name="Hainaut M."/>
            <person name="Hatakka A."/>
            <person name="Henrissat B."/>
            <person name="Hilden K."/>
            <person name="Kuo R."/>
            <person name="Labutti K."/>
            <person name="Lipzen A."/>
            <person name="Makela M.R."/>
            <person name="Sandor L."/>
            <person name="Spatafora J.W."/>
            <person name="Grigoriev I.V."/>
            <person name="Hibbett D.S."/>
        </authorList>
    </citation>
    <scope>NUCLEOTIDE SEQUENCE [LARGE SCALE GENOMIC DNA]</scope>
    <source>
        <strain evidence="2 3">3A-2</strain>
    </source>
</reference>
<feature type="region of interest" description="Disordered" evidence="1">
    <location>
        <begin position="56"/>
        <end position="113"/>
    </location>
</feature>
<feature type="compositionally biased region" description="Polar residues" evidence="1">
    <location>
        <begin position="63"/>
        <end position="83"/>
    </location>
</feature>
<sequence length="113" mass="12056">MARRGEKQQLSPGSLTQVSDSTTQLSSVRFVSFISEMAGELATGFNGDPIEINEVDGVMAASQAETSGNGPTSTSRLSYNRFGTNYGDAGSPEQESGRWRSCSPASQNTRRDV</sequence>
<evidence type="ECO:0000313" key="2">
    <source>
        <dbReference type="EMBL" id="OCH89122.1"/>
    </source>
</evidence>
<organism evidence="2 3">
    <name type="scientific">Obba rivulosa</name>
    <dbReference type="NCBI Taxonomy" id="1052685"/>
    <lineage>
        <taxon>Eukaryota</taxon>
        <taxon>Fungi</taxon>
        <taxon>Dikarya</taxon>
        <taxon>Basidiomycota</taxon>
        <taxon>Agaricomycotina</taxon>
        <taxon>Agaricomycetes</taxon>
        <taxon>Polyporales</taxon>
        <taxon>Gelatoporiaceae</taxon>
        <taxon>Obba</taxon>
    </lineage>
</organism>
<evidence type="ECO:0000313" key="3">
    <source>
        <dbReference type="Proteomes" id="UP000250043"/>
    </source>
</evidence>
<dbReference type="Proteomes" id="UP000250043">
    <property type="component" value="Unassembled WGS sequence"/>
</dbReference>
<dbReference type="AlphaFoldDB" id="A0A8E2AYU1"/>
<name>A0A8E2AYU1_9APHY</name>
<feature type="compositionally biased region" description="Polar residues" evidence="1">
    <location>
        <begin position="8"/>
        <end position="23"/>
    </location>
</feature>
<keyword evidence="3" id="KW-1185">Reference proteome</keyword>
<protein>
    <submittedName>
        <fullName evidence="2">Uncharacterized protein</fullName>
    </submittedName>
</protein>
<accession>A0A8E2AYU1</accession>
<evidence type="ECO:0000256" key="1">
    <source>
        <dbReference type="SAM" id="MobiDB-lite"/>
    </source>
</evidence>
<feature type="compositionally biased region" description="Polar residues" evidence="1">
    <location>
        <begin position="103"/>
        <end position="113"/>
    </location>
</feature>
<feature type="region of interest" description="Disordered" evidence="1">
    <location>
        <begin position="1"/>
        <end position="23"/>
    </location>
</feature>
<dbReference type="EMBL" id="KV722434">
    <property type="protein sequence ID" value="OCH89122.1"/>
    <property type="molecule type" value="Genomic_DNA"/>
</dbReference>
<gene>
    <name evidence="2" type="ORF">OBBRIDRAFT_37742</name>
</gene>
<proteinExistence type="predicted"/>